<dbReference type="InterPro" id="IPR038666">
    <property type="entry name" value="SSP1_head-tail_sf"/>
</dbReference>
<sequence>MGGVVESWSDTGSFKGRISSLSTQEKMAQDKETAFYTHKIFCDPMMVTHKDRIKWGTYYFEIIGISNPSELYHHLEIQARELVG</sequence>
<dbReference type="Gene3D" id="2.40.10.270">
    <property type="entry name" value="Bacteriophage SPP1 head-tail adaptor protein"/>
    <property type="match status" value="1"/>
</dbReference>
<organism evidence="1">
    <name type="scientific">viral metagenome</name>
    <dbReference type="NCBI Taxonomy" id="1070528"/>
    <lineage>
        <taxon>unclassified sequences</taxon>
        <taxon>metagenomes</taxon>
        <taxon>organismal metagenomes</taxon>
    </lineage>
</organism>
<proteinExistence type="predicted"/>
<reference evidence="1" key="1">
    <citation type="submission" date="2020-03" db="EMBL/GenBank/DDBJ databases">
        <title>The deep terrestrial virosphere.</title>
        <authorList>
            <person name="Holmfeldt K."/>
            <person name="Nilsson E."/>
            <person name="Simone D."/>
            <person name="Lopez-Fernandez M."/>
            <person name="Wu X."/>
            <person name="de Brujin I."/>
            <person name="Lundin D."/>
            <person name="Andersson A."/>
            <person name="Bertilsson S."/>
            <person name="Dopson M."/>
        </authorList>
    </citation>
    <scope>NUCLEOTIDE SEQUENCE</scope>
    <source>
        <strain evidence="1">MM415B02520</strain>
    </source>
</reference>
<dbReference type="AlphaFoldDB" id="A0A6M3L4C8"/>
<name>A0A6M3L4C8_9ZZZZ</name>
<evidence type="ECO:0000313" key="1">
    <source>
        <dbReference type="EMBL" id="QJA89647.1"/>
    </source>
</evidence>
<dbReference type="Pfam" id="PF05521">
    <property type="entry name" value="Phage_HCP"/>
    <property type="match status" value="1"/>
</dbReference>
<protein>
    <submittedName>
        <fullName evidence="1">Putative head-tail joining protein</fullName>
    </submittedName>
</protein>
<gene>
    <name evidence="1" type="ORF">MM415B02520_0002</name>
</gene>
<accession>A0A6M3L4C8</accession>
<dbReference type="EMBL" id="MT142859">
    <property type="protein sequence ID" value="QJA89647.1"/>
    <property type="molecule type" value="Genomic_DNA"/>
</dbReference>
<dbReference type="InterPro" id="IPR008767">
    <property type="entry name" value="Phage_SPP1_head-tail_adaptor"/>
</dbReference>